<evidence type="ECO:0000313" key="4">
    <source>
        <dbReference type="EMBL" id="OYO11771.1"/>
    </source>
</evidence>
<keyword evidence="2" id="KW-1133">Transmembrane helix</keyword>
<evidence type="ECO:0000256" key="1">
    <source>
        <dbReference type="SAM" id="MobiDB-lite"/>
    </source>
</evidence>
<evidence type="ECO:0000259" key="3">
    <source>
        <dbReference type="Pfam" id="PF13472"/>
    </source>
</evidence>
<comment type="caution">
    <text evidence="4">The sequence shown here is derived from an EMBL/GenBank/DDBJ whole genome shotgun (WGS) entry which is preliminary data.</text>
</comment>
<evidence type="ECO:0000313" key="5">
    <source>
        <dbReference type="Proteomes" id="UP000215896"/>
    </source>
</evidence>
<keyword evidence="2" id="KW-0812">Transmembrane</keyword>
<gene>
    <name evidence="4" type="ORF">CGZ94_15300</name>
</gene>
<accession>A0A255G8A0</accession>
<feature type="compositionally biased region" description="Low complexity" evidence="1">
    <location>
        <begin position="44"/>
        <end position="74"/>
    </location>
</feature>
<protein>
    <recommendedName>
        <fullName evidence="3">SGNH hydrolase-type esterase domain-containing protein</fullName>
    </recommendedName>
</protein>
<reference evidence="4 5" key="1">
    <citation type="submission" date="2017-07" db="EMBL/GenBank/DDBJ databases">
        <title>Draft whole genome sequences of clinical Proprionibacteriaceae strains.</title>
        <authorList>
            <person name="Bernier A.-M."/>
            <person name="Bernard K."/>
            <person name="Domingo M.-C."/>
        </authorList>
    </citation>
    <scope>NUCLEOTIDE SEQUENCE [LARGE SCALE GENOMIC DNA]</scope>
    <source>
        <strain evidence="4 5">NML 030167</strain>
    </source>
</reference>
<dbReference type="OrthoDB" id="9786188at2"/>
<dbReference type="Proteomes" id="UP000215896">
    <property type="component" value="Unassembled WGS sequence"/>
</dbReference>
<dbReference type="RefSeq" id="WP_094406148.1">
    <property type="nucleotide sequence ID" value="NZ_NMVO01000015.1"/>
</dbReference>
<feature type="region of interest" description="Disordered" evidence="1">
    <location>
        <begin position="44"/>
        <end position="75"/>
    </location>
</feature>
<dbReference type="Gene3D" id="3.40.50.1110">
    <property type="entry name" value="SGNH hydrolase"/>
    <property type="match status" value="1"/>
</dbReference>
<dbReference type="CDD" id="cd00229">
    <property type="entry name" value="SGNH_hydrolase"/>
    <property type="match status" value="1"/>
</dbReference>
<sequence>MQLKRWPVLGLVVLAVITMVLVVLAFRHARPPSVNAVPMNGPGSPAAPAAGSPVPTVSSAATPRTTPAASATPRQRSLEAIRDLVRSEDQLDIVVLGDASGAGEDKWVAQWADSLAANRRIELRAIENGRASTRNLGNSGSSTVLRNVSESGLTLRDATNRFDQLVPAGTDLVILNFGHQESEGSISADLDRLWNRIPPSATGLVMLQNPERGATQQAQRNRVRAVTDWASRNRAPTVDVFDAFIQAPEPLAELLDRDGVLPNGTGSRVWRDELVKRVG</sequence>
<keyword evidence="2" id="KW-0472">Membrane</keyword>
<dbReference type="Pfam" id="PF13472">
    <property type="entry name" value="Lipase_GDSL_2"/>
    <property type="match status" value="1"/>
</dbReference>
<dbReference type="AlphaFoldDB" id="A0A255G8A0"/>
<feature type="transmembrane region" description="Helical" evidence="2">
    <location>
        <begin position="6"/>
        <end position="26"/>
    </location>
</feature>
<dbReference type="InterPro" id="IPR036514">
    <property type="entry name" value="SGNH_hydro_sf"/>
</dbReference>
<organism evidence="4 5">
    <name type="scientific">Enemella evansiae</name>
    <dbReference type="NCBI Taxonomy" id="2016499"/>
    <lineage>
        <taxon>Bacteria</taxon>
        <taxon>Bacillati</taxon>
        <taxon>Actinomycetota</taxon>
        <taxon>Actinomycetes</taxon>
        <taxon>Propionibacteriales</taxon>
        <taxon>Propionibacteriaceae</taxon>
        <taxon>Enemella</taxon>
    </lineage>
</organism>
<evidence type="ECO:0000256" key="2">
    <source>
        <dbReference type="SAM" id="Phobius"/>
    </source>
</evidence>
<feature type="domain" description="SGNH hydrolase-type esterase" evidence="3">
    <location>
        <begin position="102"/>
        <end position="268"/>
    </location>
</feature>
<proteinExistence type="predicted"/>
<keyword evidence="5" id="KW-1185">Reference proteome</keyword>
<dbReference type="EMBL" id="NMVO01000015">
    <property type="protein sequence ID" value="OYO11771.1"/>
    <property type="molecule type" value="Genomic_DNA"/>
</dbReference>
<dbReference type="InterPro" id="IPR013830">
    <property type="entry name" value="SGNH_hydro"/>
</dbReference>
<name>A0A255G8A0_9ACTN</name>
<dbReference type="SUPFAM" id="SSF52266">
    <property type="entry name" value="SGNH hydrolase"/>
    <property type="match status" value="1"/>
</dbReference>